<dbReference type="EMBL" id="JBFDAA010000023">
    <property type="protein sequence ID" value="KAL1110270.1"/>
    <property type="molecule type" value="Genomic_DNA"/>
</dbReference>
<dbReference type="Gene3D" id="1.10.20.10">
    <property type="entry name" value="Histone, subunit A"/>
    <property type="match status" value="1"/>
</dbReference>
<dbReference type="FunFam" id="1.10.20.10:FF:000048">
    <property type="entry name" value="Chromatin accessibility complex subunit 1"/>
    <property type="match status" value="1"/>
</dbReference>
<evidence type="ECO:0000256" key="13">
    <source>
        <dbReference type="SAM" id="MobiDB-lite"/>
    </source>
</evidence>
<dbReference type="Proteomes" id="UP001558652">
    <property type="component" value="Unassembled WGS sequence"/>
</dbReference>
<dbReference type="InterPro" id="IPR050568">
    <property type="entry name" value="Transcr_DNA_Rep_Reg"/>
</dbReference>
<dbReference type="GO" id="GO:0016779">
    <property type="term" value="F:nucleotidyltransferase activity"/>
    <property type="evidence" value="ECO:0007669"/>
    <property type="project" value="UniProtKB-KW"/>
</dbReference>
<dbReference type="InterPro" id="IPR003958">
    <property type="entry name" value="CBFA_NFYB_domain"/>
</dbReference>
<evidence type="ECO:0000256" key="10">
    <source>
        <dbReference type="ARBA" id="ARBA00062516"/>
    </source>
</evidence>
<evidence type="ECO:0000256" key="7">
    <source>
        <dbReference type="ARBA" id="ARBA00023125"/>
    </source>
</evidence>
<evidence type="ECO:0000259" key="14">
    <source>
        <dbReference type="Pfam" id="PF00808"/>
    </source>
</evidence>
<keyword evidence="5" id="KW-0007">Acetylation</keyword>
<comment type="function">
    <text evidence="9">Forms a complex with DNA polymerase epsilon subunit POLE3 and binds naked DNA, which is then incorporated into chromatin, aided by the nucleosome remodeling activity of ISWI/SNF2H and ACF1. Does not enhance nucleosome sliding activity of the ACF-5 ISWI chromatin remodeling complex.</text>
</comment>
<comment type="subunit">
    <text evidence="10">Heterodimer with POLE3; binds to DNA. Component of the CHRAC ISWI chromatin remodeling complex at least composed of SMARCA5/SNF2H, BAZ1A/ACF1, CHRAC1 and POLE3; the complex preferentially binds DNA through the CHRAC1-POLE3 heterodimer and possesses ATP-dependent nucleosome-remodeling activity. Within the complex, the heterodimer with POLE3 interacts with SMARCA5/SNF2H; the interaction is direct and enhances nucleosome sliding activity by the SMARCA5/SNF2H and BAZ1A/ACF1 interaction. Within the complex, the heterodimer with POLE3 interacts with BAZ1A/ACF1; the interactions are direct.</text>
</comment>
<feature type="region of interest" description="Disordered" evidence="13">
    <location>
        <begin position="149"/>
        <end position="168"/>
    </location>
</feature>
<reference evidence="15 16" key="1">
    <citation type="submission" date="2024-07" db="EMBL/GenBank/DDBJ databases">
        <title>Chromosome-level genome assembly of the water stick insect Ranatra chinensis (Heteroptera: Nepidae).</title>
        <authorList>
            <person name="Liu X."/>
        </authorList>
    </citation>
    <scope>NUCLEOTIDE SEQUENCE [LARGE SCALE GENOMIC DNA]</scope>
    <source>
        <strain evidence="15">Cailab_2021Rc</strain>
        <tissue evidence="15">Muscle</tissue>
    </source>
</reference>
<evidence type="ECO:0000256" key="2">
    <source>
        <dbReference type="ARBA" id="ARBA00022553"/>
    </source>
</evidence>
<feature type="domain" description="Transcription factor CBF/NF-Y/archaeal histone" evidence="14">
    <location>
        <begin position="54"/>
        <end position="95"/>
    </location>
</feature>
<keyword evidence="8" id="KW-0539">Nucleus</keyword>
<evidence type="ECO:0000313" key="15">
    <source>
        <dbReference type="EMBL" id="KAL1110270.1"/>
    </source>
</evidence>
<keyword evidence="7" id="KW-0238">DNA-binding</keyword>
<keyword evidence="2" id="KW-0597">Phosphoprotein</keyword>
<dbReference type="SUPFAM" id="SSF47113">
    <property type="entry name" value="Histone-fold"/>
    <property type="match status" value="1"/>
</dbReference>
<organism evidence="15 16">
    <name type="scientific">Ranatra chinensis</name>
    <dbReference type="NCBI Taxonomy" id="642074"/>
    <lineage>
        <taxon>Eukaryota</taxon>
        <taxon>Metazoa</taxon>
        <taxon>Ecdysozoa</taxon>
        <taxon>Arthropoda</taxon>
        <taxon>Hexapoda</taxon>
        <taxon>Insecta</taxon>
        <taxon>Pterygota</taxon>
        <taxon>Neoptera</taxon>
        <taxon>Paraneoptera</taxon>
        <taxon>Hemiptera</taxon>
        <taxon>Heteroptera</taxon>
        <taxon>Panheteroptera</taxon>
        <taxon>Nepomorpha</taxon>
        <taxon>Nepidae</taxon>
        <taxon>Ranatrinae</taxon>
        <taxon>Ranatra</taxon>
    </lineage>
</organism>
<name>A0ABD0YGS2_9HEMI</name>
<evidence type="ECO:0000256" key="6">
    <source>
        <dbReference type="ARBA" id="ARBA00023054"/>
    </source>
</evidence>
<comment type="subcellular location">
    <subcellularLocation>
        <location evidence="1">Nucleus</location>
    </subcellularLocation>
</comment>
<dbReference type="GO" id="GO:0003677">
    <property type="term" value="F:DNA binding"/>
    <property type="evidence" value="ECO:0007669"/>
    <property type="project" value="UniProtKB-KW"/>
</dbReference>
<keyword evidence="16" id="KW-1185">Reference proteome</keyword>
<keyword evidence="6" id="KW-0175">Coiled coil</keyword>
<accession>A0ABD0YGS2</accession>
<proteinExistence type="predicted"/>
<evidence type="ECO:0000256" key="9">
    <source>
        <dbReference type="ARBA" id="ARBA00059032"/>
    </source>
</evidence>
<dbReference type="PANTHER" id="PTHR10252:SF54">
    <property type="entry name" value="CHROMATIN ACCESSIBILITY COMPLEX PROTEIN 1"/>
    <property type="match status" value="1"/>
</dbReference>
<gene>
    <name evidence="15" type="ORF">AAG570_008347</name>
</gene>
<dbReference type="AlphaFoldDB" id="A0ABD0YGS2"/>
<keyword evidence="3" id="KW-0808">Transferase</keyword>
<evidence type="ECO:0000256" key="4">
    <source>
        <dbReference type="ARBA" id="ARBA00022695"/>
    </source>
</evidence>
<evidence type="ECO:0000256" key="11">
    <source>
        <dbReference type="ARBA" id="ARBA00071805"/>
    </source>
</evidence>
<keyword evidence="4" id="KW-0548">Nucleotidyltransferase</keyword>
<evidence type="ECO:0000313" key="16">
    <source>
        <dbReference type="Proteomes" id="UP001558652"/>
    </source>
</evidence>
<feature type="compositionally biased region" description="Acidic residues" evidence="13">
    <location>
        <begin position="151"/>
        <end position="160"/>
    </location>
</feature>
<dbReference type="Pfam" id="PF00808">
    <property type="entry name" value="CBFD_NFYB_HMF"/>
    <property type="match status" value="1"/>
</dbReference>
<evidence type="ECO:0000256" key="12">
    <source>
        <dbReference type="ARBA" id="ARBA00083235"/>
    </source>
</evidence>
<evidence type="ECO:0000256" key="5">
    <source>
        <dbReference type="ARBA" id="ARBA00022990"/>
    </source>
</evidence>
<dbReference type="CDD" id="cd22924">
    <property type="entry name" value="HFD_CHRAC1-like"/>
    <property type="match status" value="1"/>
</dbReference>
<dbReference type="InterPro" id="IPR009072">
    <property type="entry name" value="Histone-fold"/>
</dbReference>
<dbReference type="GO" id="GO:0005634">
    <property type="term" value="C:nucleus"/>
    <property type="evidence" value="ECO:0007669"/>
    <property type="project" value="UniProtKB-SubCell"/>
</dbReference>
<comment type="caution">
    <text evidence="15">The sequence shown here is derived from an EMBL/GenBank/DDBJ whole genome shotgun (WGS) entry which is preliminary data.</text>
</comment>
<evidence type="ECO:0000256" key="3">
    <source>
        <dbReference type="ARBA" id="ARBA00022679"/>
    </source>
</evidence>
<dbReference type="PANTHER" id="PTHR10252">
    <property type="entry name" value="HISTONE-LIKE TRANSCRIPTION FACTOR CCAAT-RELATED"/>
    <property type="match status" value="1"/>
</dbReference>
<protein>
    <recommendedName>
        <fullName evidence="11">Chromatin accessibility complex protein 1</fullName>
    </recommendedName>
    <alternativeName>
        <fullName evidence="12">DNA polymerase epsilon subunit p15</fullName>
    </alternativeName>
</protein>
<sequence>MDQILHAIFSGRYAGCARLFPLPIVSVWRPSRRFHCFPLRLQTGMAEGKRKDVQLPINRIKTIMKSSPDVETISQEALYLVCKCAELFIQYLTTSGLGEDKDKLDYKHVANFIEKHESLNFLAEILPQKMTVRECREFMKRYDFQEVVESSSDDSTDEDKELSQPANS</sequence>
<evidence type="ECO:0000256" key="1">
    <source>
        <dbReference type="ARBA" id="ARBA00004123"/>
    </source>
</evidence>
<evidence type="ECO:0000256" key="8">
    <source>
        <dbReference type="ARBA" id="ARBA00023242"/>
    </source>
</evidence>